<evidence type="ECO:0000313" key="9">
    <source>
        <dbReference type="EMBL" id="MFC6953237.1"/>
    </source>
</evidence>
<dbReference type="EMBL" id="JBHSXN010000002">
    <property type="protein sequence ID" value="MFC6953237.1"/>
    <property type="molecule type" value="Genomic_DNA"/>
</dbReference>
<evidence type="ECO:0000256" key="6">
    <source>
        <dbReference type="ARBA" id="ARBA00023136"/>
    </source>
</evidence>
<feature type="transmembrane region" description="Helical" evidence="7">
    <location>
        <begin position="257"/>
        <end position="276"/>
    </location>
</feature>
<evidence type="ECO:0000256" key="7">
    <source>
        <dbReference type="RuleBase" id="RU363032"/>
    </source>
</evidence>
<dbReference type="InterPro" id="IPR035906">
    <property type="entry name" value="MetI-like_sf"/>
</dbReference>
<sequence length="329" mass="34932">MNRTYVLRRAGVAAASLYAVVTLVFVAVVLVPDPAPAVLNYYNVNADQIPALIAAKGGNQPLLDRYVAYLGNLVTLDWGRSVSRFGSVGPPVTDLLVRHAPYTLLYVVPALVVGFTAGIGLGAYAALRRGGHVDRVVQSVGYLAFGVPNFVVAQLALVVLSAQLGLVEFTLGTSQGKYYAQGAAVDVWTVDALVQFGIVATILAITLAGGQVRYARSKCLEYANADFVRLARAKGASDWRTMAHVLRTASLPLLTGFLDDVVTTLIVHVFVLEFVFDLPGLGQLGLVSVKARDVSTTMALVVVVVTVAILLNFCQDLGMGVLDPRVDAD</sequence>
<organism evidence="9 10">
    <name type="scientific">Halorubellus litoreus</name>
    <dbReference type="NCBI Taxonomy" id="755308"/>
    <lineage>
        <taxon>Archaea</taxon>
        <taxon>Methanobacteriati</taxon>
        <taxon>Methanobacteriota</taxon>
        <taxon>Stenosarchaea group</taxon>
        <taxon>Halobacteria</taxon>
        <taxon>Halobacteriales</taxon>
        <taxon>Halorubellaceae</taxon>
        <taxon>Halorubellus</taxon>
    </lineage>
</organism>
<proteinExistence type="inferred from homology"/>
<feature type="transmembrane region" description="Helical" evidence="7">
    <location>
        <begin position="104"/>
        <end position="127"/>
    </location>
</feature>
<dbReference type="Pfam" id="PF00528">
    <property type="entry name" value="BPD_transp_1"/>
    <property type="match status" value="1"/>
</dbReference>
<dbReference type="GO" id="GO:0005886">
    <property type="term" value="C:plasma membrane"/>
    <property type="evidence" value="ECO:0007669"/>
    <property type="project" value="UniProtKB-SubCell"/>
</dbReference>
<keyword evidence="10" id="KW-1185">Reference proteome</keyword>
<keyword evidence="3" id="KW-1003">Cell membrane</keyword>
<name>A0ABD5VJ95_9EURY</name>
<dbReference type="CDD" id="cd06261">
    <property type="entry name" value="TM_PBP2"/>
    <property type="match status" value="1"/>
</dbReference>
<dbReference type="PANTHER" id="PTHR30465:SF0">
    <property type="entry name" value="OLIGOPEPTIDE TRANSPORT SYSTEM PERMEASE PROTEIN APPB"/>
    <property type="match status" value="1"/>
</dbReference>
<dbReference type="PROSITE" id="PS50928">
    <property type="entry name" value="ABC_TM1"/>
    <property type="match status" value="1"/>
</dbReference>
<evidence type="ECO:0000256" key="1">
    <source>
        <dbReference type="ARBA" id="ARBA00004651"/>
    </source>
</evidence>
<gene>
    <name evidence="9" type="ORF">ACFQGB_10215</name>
</gene>
<feature type="transmembrane region" description="Helical" evidence="7">
    <location>
        <begin position="187"/>
        <end position="208"/>
    </location>
</feature>
<comment type="caution">
    <text evidence="9">The sequence shown here is derived from an EMBL/GenBank/DDBJ whole genome shotgun (WGS) entry which is preliminary data.</text>
</comment>
<evidence type="ECO:0000256" key="5">
    <source>
        <dbReference type="ARBA" id="ARBA00022989"/>
    </source>
</evidence>
<dbReference type="SUPFAM" id="SSF161098">
    <property type="entry name" value="MetI-like"/>
    <property type="match status" value="1"/>
</dbReference>
<evidence type="ECO:0000313" key="10">
    <source>
        <dbReference type="Proteomes" id="UP001596395"/>
    </source>
</evidence>
<evidence type="ECO:0000256" key="4">
    <source>
        <dbReference type="ARBA" id="ARBA00022692"/>
    </source>
</evidence>
<accession>A0ABD5VJ95</accession>
<dbReference type="InterPro" id="IPR000515">
    <property type="entry name" value="MetI-like"/>
</dbReference>
<evidence type="ECO:0000259" key="8">
    <source>
        <dbReference type="PROSITE" id="PS50928"/>
    </source>
</evidence>
<comment type="similarity">
    <text evidence="7">Belongs to the binding-protein-dependent transport system permease family.</text>
</comment>
<feature type="transmembrane region" description="Helical" evidence="7">
    <location>
        <begin position="12"/>
        <end position="31"/>
    </location>
</feature>
<dbReference type="Proteomes" id="UP001596395">
    <property type="component" value="Unassembled WGS sequence"/>
</dbReference>
<protein>
    <submittedName>
        <fullName evidence="9">ABC transporter permease</fullName>
    </submittedName>
</protein>
<evidence type="ECO:0000256" key="3">
    <source>
        <dbReference type="ARBA" id="ARBA00022475"/>
    </source>
</evidence>
<dbReference type="Gene3D" id="1.10.3720.10">
    <property type="entry name" value="MetI-like"/>
    <property type="match status" value="1"/>
</dbReference>
<dbReference type="PANTHER" id="PTHR30465">
    <property type="entry name" value="INNER MEMBRANE ABC TRANSPORTER"/>
    <property type="match status" value="1"/>
</dbReference>
<keyword evidence="2 7" id="KW-0813">Transport</keyword>
<reference evidence="9 10" key="1">
    <citation type="journal article" date="2019" name="Int. J. Syst. Evol. Microbiol.">
        <title>The Global Catalogue of Microorganisms (GCM) 10K type strain sequencing project: providing services to taxonomists for standard genome sequencing and annotation.</title>
        <authorList>
            <consortium name="The Broad Institute Genomics Platform"/>
            <consortium name="The Broad Institute Genome Sequencing Center for Infectious Disease"/>
            <person name="Wu L."/>
            <person name="Ma J."/>
        </authorList>
    </citation>
    <scope>NUCLEOTIDE SEQUENCE [LARGE SCALE GENOMIC DNA]</scope>
    <source>
        <strain evidence="9 10">GX26</strain>
    </source>
</reference>
<comment type="subcellular location">
    <subcellularLocation>
        <location evidence="1 7">Cell membrane</location>
        <topology evidence="1 7">Multi-pass membrane protein</topology>
    </subcellularLocation>
</comment>
<feature type="domain" description="ABC transmembrane type-1" evidence="8">
    <location>
        <begin position="100"/>
        <end position="313"/>
    </location>
</feature>
<dbReference type="AlphaFoldDB" id="A0ABD5VJ95"/>
<keyword evidence="5 7" id="KW-1133">Transmembrane helix</keyword>
<keyword evidence="6 7" id="KW-0472">Membrane</keyword>
<feature type="transmembrane region" description="Helical" evidence="7">
    <location>
        <begin position="139"/>
        <end position="167"/>
    </location>
</feature>
<feature type="transmembrane region" description="Helical" evidence="7">
    <location>
        <begin position="296"/>
        <end position="314"/>
    </location>
</feature>
<evidence type="ECO:0000256" key="2">
    <source>
        <dbReference type="ARBA" id="ARBA00022448"/>
    </source>
</evidence>
<keyword evidence="4 7" id="KW-0812">Transmembrane</keyword>
<dbReference type="RefSeq" id="WP_336350200.1">
    <property type="nucleotide sequence ID" value="NZ_JAZAQL010000002.1"/>
</dbReference>